<dbReference type="EMBL" id="CAJPVJ010019310">
    <property type="protein sequence ID" value="CAG2177254.1"/>
    <property type="molecule type" value="Genomic_DNA"/>
</dbReference>
<protein>
    <submittedName>
        <fullName evidence="1">Uncharacterized protein</fullName>
    </submittedName>
</protein>
<proteinExistence type="predicted"/>
<accession>A0A7R9QX51</accession>
<reference evidence="1" key="1">
    <citation type="submission" date="2020-11" db="EMBL/GenBank/DDBJ databases">
        <authorList>
            <person name="Tran Van P."/>
        </authorList>
    </citation>
    <scope>NUCLEOTIDE SEQUENCE</scope>
</reference>
<evidence type="ECO:0000313" key="2">
    <source>
        <dbReference type="Proteomes" id="UP000728032"/>
    </source>
</evidence>
<keyword evidence="2" id="KW-1185">Reference proteome</keyword>
<gene>
    <name evidence="1" type="ORF">ONB1V03_LOCUS16686</name>
</gene>
<dbReference type="Proteomes" id="UP000728032">
    <property type="component" value="Unassembled WGS sequence"/>
</dbReference>
<dbReference type="AlphaFoldDB" id="A0A7R9QX51"/>
<sequence>MQQMTMVRDRIATLIARRDGRPNILRCEVETLYVHCGGRGCEGGLSLISGHFANPMAVIADGLSETLRNSSTGGVRTGVVERRLLSAGDDHLLSGDHISEPPLQKL</sequence>
<name>A0A7R9QX51_9ACAR</name>
<organism evidence="1">
    <name type="scientific">Oppiella nova</name>
    <dbReference type="NCBI Taxonomy" id="334625"/>
    <lineage>
        <taxon>Eukaryota</taxon>
        <taxon>Metazoa</taxon>
        <taxon>Ecdysozoa</taxon>
        <taxon>Arthropoda</taxon>
        <taxon>Chelicerata</taxon>
        <taxon>Arachnida</taxon>
        <taxon>Acari</taxon>
        <taxon>Acariformes</taxon>
        <taxon>Sarcoptiformes</taxon>
        <taxon>Oribatida</taxon>
        <taxon>Brachypylina</taxon>
        <taxon>Oppioidea</taxon>
        <taxon>Oppiidae</taxon>
        <taxon>Oppiella</taxon>
    </lineage>
</organism>
<evidence type="ECO:0000313" key="1">
    <source>
        <dbReference type="EMBL" id="CAD7660116.1"/>
    </source>
</evidence>
<dbReference type="EMBL" id="OC934135">
    <property type="protein sequence ID" value="CAD7660116.1"/>
    <property type="molecule type" value="Genomic_DNA"/>
</dbReference>